<evidence type="ECO:0000313" key="1">
    <source>
        <dbReference type="EMBL" id="PSL02230.1"/>
    </source>
</evidence>
<organism evidence="1 2">
    <name type="scientific">Cecembia rubra</name>
    <dbReference type="NCBI Taxonomy" id="1485585"/>
    <lineage>
        <taxon>Bacteria</taxon>
        <taxon>Pseudomonadati</taxon>
        <taxon>Bacteroidota</taxon>
        <taxon>Cytophagia</taxon>
        <taxon>Cytophagales</taxon>
        <taxon>Cyclobacteriaceae</taxon>
        <taxon>Cecembia</taxon>
    </lineage>
</organism>
<dbReference type="Proteomes" id="UP000240708">
    <property type="component" value="Unassembled WGS sequence"/>
</dbReference>
<keyword evidence="2" id="KW-1185">Reference proteome</keyword>
<accession>A0A2P8DYC7</accession>
<protein>
    <submittedName>
        <fullName evidence="1">Uncharacterized protein</fullName>
    </submittedName>
</protein>
<comment type="caution">
    <text evidence="1">The sequence shown here is derived from an EMBL/GenBank/DDBJ whole genome shotgun (WGS) entry which is preliminary data.</text>
</comment>
<dbReference type="Pfam" id="PF08259">
    <property type="entry name" value="Periviscerokin"/>
    <property type="match status" value="1"/>
</dbReference>
<dbReference type="AlphaFoldDB" id="A0A2P8DYC7"/>
<gene>
    <name evidence="1" type="ORF">CLV48_11012</name>
</gene>
<name>A0A2P8DYC7_9BACT</name>
<dbReference type="EMBL" id="PYGF01000010">
    <property type="protein sequence ID" value="PSL02230.1"/>
    <property type="molecule type" value="Genomic_DNA"/>
</dbReference>
<sequence length="50" mass="5795">MTRSSGLISFPKTSLAWGRNYTDLHKFFRFDACHGSQMGKLDQRHHGKLE</sequence>
<reference evidence="1 2" key="1">
    <citation type="submission" date="2018-03" db="EMBL/GenBank/DDBJ databases">
        <title>Genomic Encyclopedia of Archaeal and Bacterial Type Strains, Phase II (KMG-II): from individual species to whole genera.</title>
        <authorList>
            <person name="Goeker M."/>
        </authorList>
    </citation>
    <scope>NUCLEOTIDE SEQUENCE [LARGE SCALE GENOMIC DNA]</scope>
    <source>
        <strain evidence="1 2">DSM 28057</strain>
    </source>
</reference>
<dbReference type="InterPro" id="IPR013231">
    <property type="entry name" value="Periviscerokinin"/>
</dbReference>
<evidence type="ECO:0000313" key="2">
    <source>
        <dbReference type="Proteomes" id="UP000240708"/>
    </source>
</evidence>
<proteinExistence type="predicted"/>